<dbReference type="Proteomes" id="UP000694568">
    <property type="component" value="Unplaced"/>
</dbReference>
<dbReference type="Ensembl" id="ENSSLUT00000052902.1">
    <property type="protein sequence ID" value="ENSSLUP00000051389.1"/>
    <property type="gene ID" value="ENSSLUG00000022339.1"/>
</dbReference>
<keyword evidence="3" id="KW-1185">Reference proteome</keyword>
<name>A0A8D0A6W8_SANLU</name>
<sequence length="188" mass="22009">MEELPHLPPEVWVYVFSYLSTDERHTVRTVCRQLKRLVDHPSLWRDYTVVLSDLRRYTYGFWDTLNHRKLTRVAVRHLRRKEWRRLDGAKGQYTPKGHKGLTLLLFLGSVGAPRYGGPALTSLELVDYPETILPENALRSLTSLRSLTIRYRYIREGIECRLTSWLSPLHQLETLTIIGQLKAFPLPL</sequence>
<feature type="domain" description="F-box" evidence="1">
    <location>
        <begin position="1"/>
        <end position="47"/>
    </location>
</feature>
<dbReference type="GeneTree" id="ENSGT00940000180386"/>
<dbReference type="AlphaFoldDB" id="A0A8D0A6W8"/>
<dbReference type="Gene3D" id="1.20.1280.50">
    <property type="match status" value="1"/>
</dbReference>
<evidence type="ECO:0000313" key="3">
    <source>
        <dbReference type="Proteomes" id="UP000694568"/>
    </source>
</evidence>
<dbReference type="SUPFAM" id="SSF81383">
    <property type="entry name" value="F-box domain"/>
    <property type="match status" value="1"/>
</dbReference>
<dbReference type="InterPro" id="IPR036047">
    <property type="entry name" value="F-box-like_dom_sf"/>
</dbReference>
<dbReference type="InterPro" id="IPR001810">
    <property type="entry name" value="F-box_dom"/>
</dbReference>
<proteinExistence type="predicted"/>
<evidence type="ECO:0000259" key="1">
    <source>
        <dbReference type="PROSITE" id="PS50181"/>
    </source>
</evidence>
<protein>
    <recommendedName>
        <fullName evidence="1">F-box domain-containing protein</fullName>
    </recommendedName>
</protein>
<reference evidence="2" key="2">
    <citation type="submission" date="2025-09" db="UniProtKB">
        <authorList>
            <consortium name="Ensembl"/>
        </authorList>
    </citation>
    <scope>IDENTIFICATION</scope>
</reference>
<dbReference type="Pfam" id="PF12937">
    <property type="entry name" value="F-box-like"/>
    <property type="match status" value="1"/>
</dbReference>
<accession>A0A8D0A6W8</accession>
<evidence type="ECO:0000313" key="2">
    <source>
        <dbReference type="Ensembl" id="ENSSLUP00000051389.1"/>
    </source>
</evidence>
<reference evidence="2" key="1">
    <citation type="submission" date="2025-08" db="UniProtKB">
        <authorList>
            <consortium name="Ensembl"/>
        </authorList>
    </citation>
    <scope>IDENTIFICATION</scope>
</reference>
<dbReference type="SUPFAM" id="SSF52047">
    <property type="entry name" value="RNI-like"/>
    <property type="match status" value="1"/>
</dbReference>
<organism evidence="2 3">
    <name type="scientific">Sander lucioperca</name>
    <name type="common">Pike-perch</name>
    <name type="synonym">Perca lucioperca</name>
    <dbReference type="NCBI Taxonomy" id="283035"/>
    <lineage>
        <taxon>Eukaryota</taxon>
        <taxon>Metazoa</taxon>
        <taxon>Chordata</taxon>
        <taxon>Craniata</taxon>
        <taxon>Vertebrata</taxon>
        <taxon>Euteleostomi</taxon>
        <taxon>Actinopterygii</taxon>
        <taxon>Neopterygii</taxon>
        <taxon>Teleostei</taxon>
        <taxon>Neoteleostei</taxon>
        <taxon>Acanthomorphata</taxon>
        <taxon>Eupercaria</taxon>
        <taxon>Perciformes</taxon>
        <taxon>Percoidei</taxon>
        <taxon>Percidae</taxon>
        <taxon>Luciopercinae</taxon>
        <taxon>Sander</taxon>
    </lineage>
</organism>
<dbReference type="SMART" id="SM00256">
    <property type="entry name" value="FBOX"/>
    <property type="match status" value="1"/>
</dbReference>
<dbReference type="PROSITE" id="PS50181">
    <property type="entry name" value="FBOX"/>
    <property type="match status" value="1"/>
</dbReference>